<organism evidence="1 2">
    <name type="scientific">Phycomyces blakesleeanus (strain ATCC 8743b / DSM 1359 / FGSC 10004 / NBRC 33097 / NRRL 1555)</name>
    <dbReference type="NCBI Taxonomy" id="763407"/>
    <lineage>
        <taxon>Eukaryota</taxon>
        <taxon>Fungi</taxon>
        <taxon>Fungi incertae sedis</taxon>
        <taxon>Mucoromycota</taxon>
        <taxon>Mucoromycotina</taxon>
        <taxon>Mucoromycetes</taxon>
        <taxon>Mucorales</taxon>
        <taxon>Phycomycetaceae</taxon>
        <taxon>Phycomyces</taxon>
    </lineage>
</organism>
<keyword evidence="2" id="KW-1185">Reference proteome</keyword>
<dbReference type="RefSeq" id="XP_018288835.1">
    <property type="nucleotide sequence ID" value="XM_018436443.1"/>
</dbReference>
<dbReference type="EMBL" id="KV440987">
    <property type="protein sequence ID" value="OAD70795.1"/>
    <property type="molecule type" value="Genomic_DNA"/>
</dbReference>
<dbReference type="AlphaFoldDB" id="A0A162WT73"/>
<dbReference type="Proteomes" id="UP000077315">
    <property type="component" value="Unassembled WGS sequence"/>
</dbReference>
<name>A0A162WT73_PHYB8</name>
<dbReference type="GeneID" id="28997349"/>
<evidence type="ECO:0000313" key="2">
    <source>
        <dbReference type="Proteomes" id="UP000077315"/>
    </source>
</evidence>
<dbReference type="InParanoid" id="A0A162WT73"/>
<dbReference type="VEuPathDB" id="FungiDB:PHYBLDRAFT_170882"/>
<proteinExistence type="predicted"/>
<accession>A0A162WT73</accession>
<dbReference type="OrthoDB" id="2245921at2759"/>
<reference evidence="2" key="1">
    <citation type="submission" date="2015-06" db="EMBL/GenBank/DDBJ databases">
        <title>Expansion of signal transduction pathways in fungi by whole-genome duplication.</title>
        <authorList>
            <consortium name="DOE Joint Genome Institute"/>
            <person name="Corrochano L.M."/>
            <person name="Kuo A."/>
            <person name="Marcet-Houben M."/>
            <person name="Polaino S."/>
            <person name="Salamov A."/>
            <person name="Villalobos J.M."/>
            <person name="Alvarez M.I."/>
            <person name="Avalos J."/>
            <person name="Benito E.P."/>
            <person name="Benoit I."/>
            <person name="Burger G."/>
            <person name="Camino L.P."/>
            <person name="Canovas D."/>
            <person name="Cerda-Olmedo E."/>
            <person name="Cheng J.-F."/>
            <person name="Dominguez A."/>
            <person name="Elias M."/>
            <person name="Eslava A.P."/>
            <person name="Glaser F."/>
            <person name="Grimwood J."/>
            <person name="Gutierrez G."/>
            <person name="Heitman J."/>
            <person name="Henrissat B."/>
            <person name="Iturriaga E.A."/>
            <person name="Lang B.F."/>
            <person name="Lavin J.L."/>
            <person name="Lee S."/>
            <person name="Li W."/>
            <person name="Lindquist E."/>
            <person name="Lopez-Garcia S."/>
            <person name="Luque E.M."/>
            <person name="Marcos A.T."/>
            <person name="Martin J."/>
            <person name="McCluskey K."/>
            <person name="Medina H.R."/>
            <person name="Miralles-Duran A."/>
            <person name="Miyazaki A."/>
            <person name="Munoz-Torres E."/>
            <person name="Oguiza J.A."/>
            <person name="Ohm R."/>
            <person name="Olmedo M."/>
            <person name="Orejas M."/>
            <person name="Ortiz-Castellanos L."/>
            <person name="Pisabarro A.G."/>
            <person name="Rodriguez-Romero J."/>
            <person name="Ruiz-Herrera J."/>
            <person name="Ruiz-Vazquez R."/>
            <person name="Sanz C."/>
            <person name="Schackwitz W."/>
            <person name="Schmutz J."/>
            <person name="Shahriari M."/>
            <person name="Shelest E."/>
            <person name="Silva-Franco F."/>
            <person name="Soanes D."/>
            <person name="Syed K."/>
            <person name="Tagua V.G."/>
            <person name="Talbot N.J."/>
            <person name="Thon M."/>
            <person name="De vries R.P."/>
            <person name="Wiebenga A."/>
            <person name="Yadav J.S."/>
            <person name="Braun E.L."/>
            <person name="Baker S."/>
            <person name="Garre V."/>
            <person name="Horwitz B."/>
            <person name="Torres-Martinez S."/>
            <person name="Idnurm A."/>
            <person name="Herrera-Estrella A."/>
            <person name="Gabaldon T."/>
            <person name="Grigoriev I.V."/>
        </authorList>
    </citation>
    <scope>NUCLEOTIDE SEQUENCE [LARGE SCALE GENOMIC DNA]</scope>
    <source>
        <strain evidence="2">NRRL 1555(-)</strain>
    </source>
</reference>
<evidence type="ECO:0000313" key="1">
    <source>
        <dbReference type="EMBL" id="OAD70795.1"/>
    </source>
</evidence>
<sequence length="117" mass="12815">MPTNTNLPAQLKRKNLEEEIAPSPKRVHPSETTVTMEECGDNVMDLCDNQTFSISPSDLPPRSTTPPLGMTLAHYDASVGGYTASVVKTENRFDAPICSGMTPVYRAPMERWGSCLI</sequence>
<protein>
    <submittedName>
        <fullName evidence="1">Uncharacterized protein</fullName>
    </submittedName>
</protein>
<gene>
    <name evidence="1" type="ORF">PHYBLDRAFT_170882</name>
</gene>